<dbReference type="Proteomes" id="UP000199397">
    <property type="component" value="Unassembled WGS sequence"/>
</dbReference>
<dbReference type="PANTHER" id="PTHR21193">
    <property type="entry name" value="OXIDOREDUCTASE-LIKE DOMAIN-CONTAINING PROTEIN 1"/>
    <property type="match status" value="1"/>
</dbReference>
<protein>
    <submittedName>
        <fullName evidence="2">Oxidoreductase-like protein, N-terminal</fullName>
    </submittedName>
</protein>
<feature type="domain" description="Oxidoreductase-like" evidence="1">
    <location>
        <begin position="10"/>
        <end position="44"/>
    </location>
</feature>
<evidence type="ECO:0000313" key="3">
    <source>
        <dbReference type="Proteomes" id="UP000199397"/>
    </source>
</evidence>
<dbReference type="EMBL" id="FNQP01000004">
    <property type="protein sequence ID" value="SEA12019.1"/>
    <property type="molecule type" value="Genomic_DNA"/>
</dbReference>
<dbReference type="Pfam" id="PF09791">
    <property type="entry name" value="Oxidored-like"/>
    <property type="match status" value="1"/>
</dbReference>
<gene>
    <name evidence="2" type="ORF">SAMN05660964_00960</name>
</gene>
<name>A0A1H3YK73_9GAMM</name>
<dbReference type="InterPro" id="IPR039251">
    <property type="entry name" value="OXLD1"/>
</dbReference>
<dbReference type="STRING" id="525918.SAMN05660964_00960"/>
<dbReference type="InterPro" id="IPR019180">
    <property type="entry name" value="Oxidoreductase-like_N"/>
</dbReference>
<dbReference type="OrthoDB" id="6650029at2"/>
<reference evidence="2 3" key="1">
    <citation type="submission" date="2016-10" db="EMBL/GenBank/DDBJ databases">
        <authorList>
            <person name="de Groot N.N."/>
        </authorList>
    </citation>
    <scope>NUCLEOTIDE SEQUENCE [LARGE SCALE GENOMIC DNA]</scope>
    <source>
        <strain evidence="2 3">DSM 21228</strain>
    </source>
</reference>
<sequence length="56" mass="6243">MQPSPITEKPQPPAPNECCESGCDPCVWDIYRTELQKWEKAQQGTKNTDAAKPAQP</sequence>
<keyword evidence="3" id="KW-1185">Reference proteome</keyword>
<dbReference type="RefSeq" id="WP_093065927.1">
    <property type="nucleotide sequence ID" value="NZ_FNQP01000004.1"/>
</dbReference>
<accession>A0A1H3YK73</accession>
<proteinExistence type="predicted"/>
<dbReference type="AlphaFoldDB" id="A0A1H3YK73"/>
<evidence type="ECO:0000259" key="1">
    <source>
        <dbReference type="Pfam" id="PF09791"/>
    </source>
</evidence>
<evidence type="ECO:0000313" key="2">
    <source>
        <dbReference type="EMBL" id="SEA12019.1"/>
    </source>
</evidence>
<organism evidence="2 3">
    <name type="scientific">Thiothrix caldifontis</name>
    <dbReference type="NCBI Taxonomy" id="525918"/>
    <lineage>
        <taxon>Bacteria</taxon>
        <taxon>Pseudomonadati</taxon>
        <taxon>Pseudomonadota</taxon>
        <taxon>Gammaproteobacteria</taxon>
        <taxon>Thiotrichales</taxon>
        <taxon>Thiotrichaceae</taxon>
        <taxon>Thiothrix</taxon>
    </lineage>
</organism>
<dbReference type="PANTHER" id="PTHR21193:SF3">
    <property type="entry name" value="OXIDOREDUCTASE-LIKE DOMAIN-CONTAINING PROTEIN 1"/>
    <property type="match status" value="1"/>
</dbReference>